<name>A0ABU9IVS7_9GAMM</name>
<sequence length="482" mass="54808">MSMMITPPAYPVHELFAAVRDAIWEVQHQIQAPDALVAGSFLTAMSIACQGNVDVVIPTGLERPCSLYLAMFGQSGERKTTVDNLVCASVYEHDKQYASANVDALAQYEATMRMWQAADAALQRKLNKALQEGTDLEQYRDELVAHARLQPRKPVPKRIIHQNITERPFLEALHGDGKSIAILSDEGEIVLKGGAMARPGVLNKSWDGAATLTLDRADAHVHATNPRVTISFMVQEEVFQGFWNKRGRTARGSGQMARYLVAWPESTVGFRRMTLEDHTWVHLPSFHERISELLVMADKRLESGEPRAKLEFSKEAKELWVDSQNWIEFQMRPGNIYSGIKDFASKALEIAGRIAAVLHYFGDLKDPISRDTLQRALHIAWWHLDEFNRLFGDVNCVPQLDRDVHYLIQHLFDHYWSQGYGRASWNKVRTHGSVRDQERFEAAMKELERQGVVQTGSERGWRGKGKRYIYLNPHYFQPALTA</sequence>
<comment type="caution">
    <text evidence="1">The sequence shown here is derived from an EMBL/GenBank/DDBJ whole genome shotgun (WGS) entry which is preliminary data.</text>
</comment>
<dbReference type="Proteomes" id="UP001459204">
    <property type="component" value="Unassembled WGS sequence"/>
</dbReference>
<dbReference type="RefSeq" id="WP_341724262.1">
    <property type="nucleotide sequence ID" value="NZ_JBBWWT010000001.1"/>
</dbReference>
<protein>
    <submittedName>
        <fullName evidence="1">YfjI family protein</fullName>
    </submittedName>
</protein>
<dbReference type="EMBL" id="JBBWWT010000001">
    <property type="protein sequence ID" value="MEL1263064.1"/>
    <property type="molecule type" value="Genomic_DNA"/>
</dbReference>
<keyword evidence="2" id="KW-1185">Reference proteome</keyword>
<accession>A0ABU9IVS7</accession>
<organism evidence="1 2">
    <name type="scientific">Pseudoxanthomonas putridarboris</name>
    <dbReference type="NCBI Taxonomy" id="752605"/>
    <lineage>
        <taxon>Bacteria</taxon>
        <taxon>Pseudomonadati</taxon>
        <taxon>Pseudomonadota</taxon>
        <taxon>Gammaproteobacteria</taxon>
        <taxon>Lysobacterales</taxon>
        <taxon>Lysobacteraceae</taxon>
        <taxon>Pseudoxanthomonas</taxon>
    </lineage>
</organism>
<proteinExistence type="predicted"/>
<dbReference type="InterPro" id="IPR025048">
    <property type="entry name" value="DUF3987"/>
</dbReference>
<dbReference type="Pfam" id="PF13148">
    <property type="entry name" value="DUF3987"/>
    <property type="match status" value="1"/>
</dbReference>
<reference evidence="1 2" key="1">
    <citation type="submission" date="2024-04" db="EMBL/GenBank/DDBJ databases">
        <title>Draft genome sequence of Pseudoxanthomonas putridarboris WD12.</title>
        <authorList>
            <person name="Oh J."/>
        </authorList>
    </citation>
    <scope>NUCLEOTIDE SEQUENCE [LARGE SCALE GENOMIC DNA]</scope>
    <source>
        <strain evidence="1 2">WD12</strain>
    </source>
</reference>
<evidence type="ECO:0000313" key="1">
    <source>
        <dbReference type="EMBL" id="MEL1263064.1"/>
    </source>
</evidence>
<evidence type="ECO:0000313" key="2">
    <source>
        <dbReference type="Proteomes" id="UP001459204"/>
    </source>
</evidence>
<gene>
    <name evidence="1" type="ORF">AAD027_01570</name>
</gene>